<dbReference type="AlphaFoldDB" id="A0A1L9VEE5"/>
<dbReference type="Pfam" id="PF23151">
    <property type="entry name" value="NuiA_2"/>
    <property type="match status" value="1"/>
</dbReference>
<feature type="compositionally biased region" description="Low complexity" evidence="1">
    <location>
        <begin position="22"/>
        <end position="35"/>
    </location>
</feature>
<evidence type="ECO:0000313" key="2">
    <source>
        <dbReference type="EMBL" id="OJJ82321.1"/>
    </source>
</evidence>
<dbReference type="PANTHER" id="PTHR42093:SF1">
    <property type="match status" value="1"/>
</dbReference>
<gene>
    <name evidence="2" type="ORF">ASPGLDRAFT_49098</name>
</gene>
<name>A0A1L9VEE5_ASPGL</name>
<reference evidence="3" key="1">
    <citation type="journal article" date="2017" name="Genome Biol.">
        <title>Comparative genomics reveals high biological diversity and specific adaptations in the industrially and medically important fungal genus Aspergillus.</title>
        <authorList>
            <person name="de Vries R.P."/>
            <person name="Riley R."/>
            <person name="Wiebenga A."/>
            <person name="Aguilar-Osorio G."/>
            <person name="Amillis S."/>
            <person name="Uchima C.A."/>
            <person name="Anderluh G."/>
            <person name="Asadollahi M."/>
            <person name="Askin M."/>
            <person name="Barry K."/>
            <person name="Battaglia E."/>
            <person name="Bayram O."/>
            <person name="Benocci T."/>
            <person name="Braus-Stromeyer S.A."/>
            <person name="Caldana C."/>
            <person name="Canovas D."/>
            <person name="Cerqueira G.C."/>
            <person name="Chen F."/>
            <person name="Chen W."/>
            <person name="Choi C."/>
            <person name="Clum A."/>
            <person name="Dos Santos R.A."/>
            <person name="Damasio A.R."/>
            <person name="Diallinas G."/>
            <person name="Emri T."/>
            <person name="Fekete E."/>
            <person name="Flipphi M."/>
            <person name="Freyberg S."/>
            <person name="Gallo A."/>
            <person name="Gournas C."/>
            <person name="Habgood R."/>
            <person name="Hainaut M."/>
            <person name="Harispe M.L."/>
            <person name="Henrissat B."/>
            <person name="Hilden K.S."/>
            <person name="Hope R."/>
            <person name="Hossain A."/>
            <person name="Karabika E."/>
            <person name="Karaffa L."/>
            <person name="Karanyi Z."/>
            <person name="Krasevec N."/>
            <person name="Kuo A."/>
            <person name="Kusch H."/>
            <person name="LaButti K."/>
            <person name="Lagendijk E.L."/>
            <person name="Lapidus A."/>
            <person name="Levasseur A."/>
            <person name="Lindquist E."/>
            <person name="Lipzen A."/>
            <person name="Logrieco A.F."/>
            <person name="MacCabe A."/>
            <person name="Maekelae M.R."/>
            <person name="Malavazi I."/>
            <person name="Melin P."/>
            <person name="Meyer V."/>
            <person name="Mielnichuk N."/>
            <person name="Miskei M."/>
            <person name="Molnar A.P."/>
            <person name="Mule G."/>
            <person name="Ngan C.Y."/>
            <person name="Orejas M."/>
            <person name="Orosz E."/>
            <person name="Ouedraogo J.P."/>
            <person name="Overkamp K.M."/>
            <person name="Park H.-S."/>
            <person name="Perrone G."/>
            <person name="Piumi F."/>
            <person name="Punt P.J."/>
            <person name="Ram A.F."/>
            <person name="Ramon A."/>
            <person name="Rauscher S."/>
            <person name="Record E."/>
            <person name="Riano-Pachon D.M."/>
            <person name="Robert V."/>
            <person name="Roehrig J."/>
            <person name="Ruller R."/>
            <person name="Salamov A."/>
            <person name="Salih N.S."/>
            <person name="Samson R.A."/>
            <person name="Sandor E."/>
            <person name="Sanguinetti M."/>
            <person name="Schuetze T."/>
            <person name="Sepcic K."/>
            <person name="Shelest E."/>
            <person name="Sherlock G."/>
            <person name="Sophianopoulou V."/>
            <person name="Squina F.M."/>
            <person name="Sun H."/>
            <person name="Susca A."/>
            <person name="Todd R.B."/>
            <person name="Tsang A."/>
            <person name="Unkles S.E."/>
            <person name="van de Wiele N."/>
            <person name="van Rossen-Uffink D."/>
            <person name="Oliveira J.V."/>
            <person name="Vesth T.C."/>
            <person name="Visser J."/>
            <person name="Yu J.-H."/>
            <person name="Zhou M."/>
            <person name="Andersen M.R."/>
            <person name="Archer D.B."/>
            <person name="Baker S.E."/>
            <person name="Benoit I."/>
            <person name="Brakhage A.A."/>
            <person name="Braus G.H."/>
            <person name="Fischer R."/>
            <person name="Frisvad J.C."/>
            <person name="Goldman G.H."/>
            <person name="Houbraken J."/>
            <person name="Oakley B."/>
            <person name="Pocsi I."/>
            <person name="Scazzocchio C."/>
            <person name="Seiboth B."/>
            <person name="vanKuyk P.A."/>
            <person name="Wortman J."/>
            <person name="Dyer P.S."/>
            <person name="Grigoriev I.V."/>
        </authorList>
    </citation>
    <scope>NUCLEOTIDE SEQUENCE [LARGE SCALE GENOMIC DNA]</scope>
    <source>
        <strain evidence="3">CBS 516.65</strain>
    </source>
</reference>
<accession>A0A1L9VEE5</accession>
<dbReference type="Proteomes" id="UP000184300">
    <property type="component" value="Unassembled WGS sequence"/>
</dbReference>
<dbReference type="InterPro" id="IPR056539">
    <property type="entry name" value="NuiA-like"/>
</dbReference>
<proteinExistence type="predicted"/>
<feature type="region of interest" description="Disordered" evidence="1">
    <location>
        <begin position="1"/>
        <end position="42"/>
    </location>
</feature>
<dbReference type="PANTHER" id="PTHR42093">
    <property type="match status" value="1"/>
</dbReference>
<dbReference type="VEuPathDB" id="FungiDB:ASPGLDRAFT_49098"/>
<dbReference type="RefSeq" id="XP_022399019.1">
    <property type="nucleotide sequence ID" value="XM_022547029.1"/>
</dbReference>
<dbReference type="GeneID" id="34463290"/>
<evidence type="ECO:0000313" key="3">
    <source>
        <dbReference type="Proteomes" id="UP000184300"/>
    </source>
</evidence>
<dbReference type="OrthoDB" id="5366485at2759"/>
<sequence>MSSDDAYLSFLEKANTDHSAGQQSQAQTQRTQTQTVHANAETPASLQSIDTFYISETDEPFEPVVLGFEGAGREEWPGSSQLSSLIAPDTTTDLSNNITTLSASSFDPRNQYPGVFKAVRAAASGQDENVEVKVYRVDVGSSRVDYFVLGLDTEKGRVVGFRARAVET</sequence>
<protein>
    <submittedName>
        <fullName evidence="2">Uncharacterized protein</fullName>
    </submittedName>
</protein>
<dbReference type="EMBL" id="KV878902">
    <property type="protein sequence ID" value="OJJ82321.1"/>
    <property type="molecule type" value="Genomic_DNA"/>
</dbReference>
<keyword evidence="3" id="KW-1185">Reference proteome</keyword>
<evidence type="ECO:0000256" key="1">
    <source>
        <dbReference type="SAM" id="MobiDB-lite"/>
    </source>
</evidence>
<organism evidence="2 3">
    <name type="scientific">Aspergillus glaucus CBS 516.65</name>
    <dbReference type="NCBI Taxonomy" id="1160497"/>
    <lineage>
        <taxon>Eukaryota</taxon>
        <taxon>Fungi</taxon>
        <taxon>Dikarya</taxon>
        <taxon>Ascomycota</taxon>
        <taxon>Pezizomycotina</taxon>
        <taxon>Eurotiomycetes</taxon>
        <taxon>Eurotiomycetidae</taxon>
        <taxon>Eurotiales</taxon>
        <taxon>Aspergillaceae</taxon>
        <taxon>Aspergillus</taxon>
        <taxon>Aspergillus subgen. Aspergillus</taxon>
    </lineage>
</organism>